<reference evidence="2" key="1">
    <citation type="journal article" date="2023" name="Plant J.">
        <title>Genome sequences and population genomics provide insights into the demographic history, inbreeding, and mutation load of two 'living fossil' tree species of Dipteronia.</title>
        <authorList>
            <person name="Feng Y."/>
            <person name="Comes H.P."/>
            <person name="Chen J."/>
            <person name="Zhu S."/>
            <person name="Lu R."/>
            <person name="Zhang X."/>
            <person name="Li P."/>
            <person name="Qiu J."/>
            <person name="Olsen K.M."/>
            <person name="Qiu Y."/>
        </authorList>
    </citation>
    <scope>NUCLEOTIDE SEQUENCE</scope>
    <source>
        <strain evidence="2">NBL</strain>
    </source>
</reference>
<dbReference type="AlphaFoldDB" id="A0AAE0AKG1"/>
<organism evidence="2 3">
    <name type="scientific">Dipteronia sinensis</name>
    <dbReference type="NCBI Taxonomy" id="43782"/>
    <lineage>
        <taxon>Eukaryota</taxon>
        <taxon>Viridiplantae</taxon>
        <taxon>Streptophyta</taxon>
        <taxon>Embryophyta</taxon>
        <taxon>Tracheophyta</taxon>
        <taxon>Spermatophyta</taxon>
        <taxon>Magnoliopsida</taxon>
        <taxon>eudicotyledons</taxon>
        <taxon>Gunneridae</taxon>
        <taxon>Pentapetalae</taxon>
        <taxon>rosids</taxon>
        <taxon>malvids</taxon>
        <taxon>Sapindales</taxon>
        <taxon>Sapindaceae</taxon>
        <taxon>Hippocastanoideae</taxon>
        <taxon>Acereae</taxon>
        <taxon>Dipteronia</taxon>
    </lineage>
</organism>
<protein>
    <recommendedName>
        <fullName evidence="1">RNase H type-1 domain-containing protein</fullName>
    </recommendedName>
</protein>
<dbReference type="CDD" id="cd06222">
    <property type="entry name" value="RNase_H_like"/>
    <property type="match status" value="1"/>
</dbReference>
<dbReference type="PANTHER" id="PTHR47723">
    <property type="entry name" value="OS05G0353850 PROTEIN"/>
    <property type="match status" value="1"/>
</dbReference>
<proteinExistence type="predicted"/>
<dbReference type="PANTHER" id="PTHR47723:SF22">
    <property type="entry name" value="RNASE H TYPE-1 DOMAIN-CONTAINING PROTEIN"/>
    <property type="match status" value="1"/>
</dbReference>
<keyword evidence="3" id="KW-1185">Reference proteome</keyword>
<feature type="domain" description="RNase H type-1" evidence="1">
    <location>
        <begin position="129"/>
        <end position="248"/>
    </location>
</feature>
<dbReference type="InterPro" id="IPR012337">
    <property type="entry name" value="RNaseH-like_sf"/>
</dbReference>
<accession>A0AAE0AKG1</accession>
<gene>
    <name evidence="2" type="ORF">Dsin_013731</name>
</gene>
<dbReference type="InterPro" id="IPR002156">
    <property type="entry name" value="RNaseH_domain"/>
</dbReference>
<dbReference type="Proteomes" id="UP001281410">
    <property type="component" value="Unassembled WGS sequence"/>
</dbReference>
<dbReference type="InterPro" id="IPR036397">
    <property type="entry name" value="RNaseH_sf"/>
</dbReference>
<dbReference type="Pfam" id="PF13456">
    <property type="entry name" value="RVT_3"/>
    <property type="match status" value="1"/>
</dbReference>
<evidence type="ECO:0000259" key="1">
    <source>
        <dbReference type="PROSITE" id="PS50879"/>
    </source>
</evidence>
<dbReference type="EMBL" id="JANJYJ010000004">
    <property type="protein sequence ID" value="KAK3219761.1"/>
    <property type="molecule type" value="Genomic_DNA"/>
</dbReference>
<dbReference type="Gene3D" id="3.30.420.10">
    <property type="entry name" value="Ribonuclease H-like superfamily/Ribonuclease H"/>
    <property type="match status" value="1"/>
</dbReference>
<comment type="caution">
    <text evidence="2">The sequence shown here is derived from an EMBL/GenBank/DDBJ whole genome shotgun (WGS) entry which is preliminary data.</text>
</comment>
<name>A0AAE0AKG1_9ROSI</name>
<dbReference type="InterPro" id="IPR044730">
    <property type="entry name" value="RNase_H-like_dom_plant"/>
</dbReference>
<dbReference type="SUPFAM" id="SSF53098">
    <property type="entry name" value="Ribonuclease H-like"/>
    <property type="match status" value="1"/>
</dbReference>
<evidence type="ECO:0000313" key="2">
    <source>
        <dbReference type="EMBL" id="KAK3219761.1"/>
    </source>
</evidence>
<dbReference type="InterPro" id="IPR053151">
    <property type="entry name" value="RNase_H-like"/>
</dbReference>
<dbReference type="GO" id="GO:0003676">
    <property type="term" value="F:nucleic acid binding"/>
    <property type="evidence" value="ECO:0007669"/>
    <property type="project" value="InterPro"/>
</dbReference>
<evidence type="ECO:0000313" key="3">
    <source>
        <dbReference type="Proteomes" id="UP001281410"/>
    </source>
</evidence>
<dbReference type="PROSITE" id="PS50879">
    <property type="entry name" value="RNASE_H_1"/>
    <property type="match status" value="1"/>
</dbReference>
<dbReference type="GO" id="GO:0004523">
    <property type="term" value="F:RNA-DNA hybrid ribonuclease activity"/>
    <property type="evidence" value="ECO:0007669"/>
    <property type="project" value="InterPro"/>
</dbReference>
<sequence>MELLPKWEVLGPILLKPFGGQKSGKPGSFRMDMESFLPHQNGYFYVEPPQRKSLGETVWESRNSHIFEGKVVTLDYATDLVKFRVGWWFKHHSKGTLEPITAILLNFSDICVDKRKVKHYQKGLWCPPGVNGLKFNVDGSSRSKPGPAGIGGVLRNSDESNTTVIMAIHKALELCASRSILLDKDIIIVSDSMVVVSWVNKTDDFGSLKHVKLIYDIRGFMKLLRRTSVVYNPRHTNSFADDLAKKGL</sequence>